<proteinExistence type="inferred from homology"/>
<keyword evidence="3" id="KW-0963">Cytoplasm</keyword>
<dbReference type="InterPro" id="IPR036191">
    <property type="entry name" value="RRF_sf"/>
</dbReference>
<comment type="subcellular location">
    <subcellularLocation>
        <location evidence="3">Cytoplasm</location>
    </subcellularLocation>
</comment>
<keyword evidence="2 3" id="KW-0648">Protein biosynthesis</keyword>
<feature type="domain" description="Ribosome recycling factor" evidence="4">
    <location>
        <begin position="20"/>
        <end position="181"/>
    </location>
</feature>
<dbReference type="Gene3D" id="1.10.132.20">
    <property type="entry name" value="Ribosome-recycling factor"/>
    <property type="match status" value="1"/>
</dbReference>
<dbReference type="InterPro" id="IPR023584">
    <property type="entry name" value="Ribosome_recyc_fac_dom"/>
</dbReference>
<dbReference type="Proteomes" id="UP000034736">
    <property type="component" value="Unassembled WGS sequence"/>
</dbReference>
<dbReference type="GO" id="GO:0043023">
    <property type="term" value="F:ribosomal large subunit binding"/>
    <property type="evidence" value="ECO:0007669"/>
    <property type="project" value="TreeGrafter"/>
</dbReference>
<dbReference type="PANTHER" id="PTHR20982">
    <property type="entry name" value="RIBOSOME RECYCLING FACTOR"/>
    <property type="match status" value="1"/>
</dbReference>
<dbReference type="HAMAP" id="MF_00040">
    <property type="entry name" value="RRF"/>
    <property type="match status" value="1"/>
</dbReference>
<gene>
    <name evidence="3" type="primary">frr</name>
    <name evidence="5" type="ORF">UW30_C0001G0046</name>
</gene>
<comment type="caution">
    <text evidence="5">The sequence shown here is derived from an EMBL/GenBank/DDBJ whole genome shotgun (WGS) entry which is preliminary data.</text>
</comment>
<dbReference type="Gene3D" id="3.30.1360.40">
    <property type="match status" value="1"/>
</dbReference>
<dbReference type="InterPro" id="IPR002661">
    <property type="entry name" value="Ribosome_recyc_fac"/>
</dbReference>
<evidence type="ECO:0000256" key="3">
    <source>
        <dbReference type="HAMAP-Rule" id="MF_00040"/>
    </source>
</evidence>
<evidence type="ECO:0000256" key="1">
    <source>
        <dbReference type="ARBA" id="ARBA00005912"/>
    </source>
</evidence>
<dbReference type="SUPFAM" id="SSF55194">
    <property type="entry name" value="Ribosome recycling factor, RRF"/>
    <property type="match status" value="1"/>
</dbReference>
<dbReference type="EMBL" id="LCHU01000001">
    <property type="protein sequence ID" value="KKT42321.1"/>
    <property type="molecule type" value="Genomic_DNA"/>
</dbReference>
<evidence type="ECO:0000259" key="4">
    <source>
        <dbReference type="Pfam" id="PF01765"/>
    </source>
</evidence>
<protein>
    <recommendedName>
        <fullName evidence="3">Ribosome-recycling factor</fullName>
        <shortName evidence="3">RRF</shortName>
    </recommendedName>
    <alternativeName>
        <fullName evidence="3">Ribosome-releasing factor</fullName>
    </alternativeName>
</protein>
<comment type="similarity">
    <text evidence="1 3">Belongs to the RRF family.</text>
</comment>
<dbReference type="NCBIfam" id="TIGR00496">
    <property type="entry name" value="frr"/>
    <property type="match status" value="1"/>
</dbReference>
<name>A0A0G1H4H9_9BACT</name>
<dbReference type="STRING" id="1618647.UW30_C0001G0046"/>
<evidence type="ECO:0000256" key="2">
    <source>
        <dbReference type="ARBA" id="ARBA00022917"/>
    </source>
</evidence>
<evidence type="ECO:0000313" key="5">
    <source>
        <dbReference type="EMBL" id="KKT42321.1"/>
    </source>
</evidence>
<organism evidence="5 6">
    <name type="scientific">Candidatus Giovannonibacteria bacterium GW2011_GWA2_44_13b</name>
    <dbReference type="NCBI Taxonomy" id="1618647"/>
    <lineage>
        <taxon>Bacteria</taxon>
        <taxon>Candidatus Giovannoniibacteriota</taxon>
    </lineage>
</organism>
<comment type="function">
    <text evidence="3">Responsible for the release of ribosomes from messenger RNA at the termination of protein biosynthesis. May increase the efficiency of translation by recycling ribosomes from one round of translation to another.</text>
</comment>
<accession>A0A0G1H4H9</accession>
<dbReference type="GO" id="GO:0005737">
    <property type="term" value="C:cytoplasm"/>
    <property type="evidence" value="ECO:0007669"/>
    <property type="project" value="UniProtKB-SubCell"/>
</dbReference>
<dbReference type="AlphaFoldDB" id="A0A0G1H4H9"/>
<dbReference type="FunFam" id="3.30.1360.40:FF:000001">
    <property type="entry name" value="Ribosome-recycling factor"/>
    <property type="match status" value="1"/>
</dbReference>
<dbReference type="PANTHER" id="PTHR20982:SF3">
    <property type="entry name" value="MITOCHONDRIAL RIBOSOME RECYCLING FACTOR PSEUDO 1"/>
    <property type="match status" value="1"/>
</dbReference>
<evidence type="ECO:0000313" key="6">
    <source>
        <dbReference type="Proteomes" id="UP000034736"/>
    </source>
</evidence>
<reference evidence="5 6" key="1">
    <citation type="journal article" date="2015" name="Nature">
        <title>rRNA introns, odd ribosomes, and small enigmatic genomes across a large radiation of phyla.</title>
        <authorList>
            <person name="Brown C.T."/>
            <person name="Hug L.A."/>
            <person name="Thomas B.C."/>
            <person name="Sharon I."/>
            <person name="Castelle C.J."/>
            <person name="Singh A."/>
            <person name="Wilkins M.J."/>
            <person name="Williams K.H."/>
            <person name="Banfield J.F."/>
        </authorList>
    </citation>
    <scope>NUCLEOTIDE SEQUENCE [LARGE SCALE GENOMIC DNA]</scope>
</reference>
<dbReference type="PATRIC" id="fig|1618647.3.peg.45"/>
<dbReference type="GO" id="GO:0006415">
    <property type="term" value="P:translational termination"/>
    <property type="evidence" value="ECO:0007669"/>
    <property type="project" value="UniProtKB-UniRule"/>
</dbReference>
<sequence>MINFTEEEKEFKKILDHFIEELKAIRTGRAHSSLVENITVDSYGSQMPLSHVSAISTPDPKCIVVKPWDKSMLPSIESALQKSNLGFSIIAESGQVRLTLPPMNEERRKEFVKLVGKKMEESKITLRKRRDDIRKTILDEERAKTISEDQKFSQNEKMEKMTEEFNKKIEEVASKKEKELMEV</sequence>
<dbReference type="Pfam" id="PF01765">
    <property type="entry name" value="RRF"/>
    <property type="match status" value="1"/>
</dbReference>